<dbReference type="STRING" id="490622.A0A395NJM2"/>
<dbReference type="Proteomes" id="UP000266272">
    <property type="component" value="Unassembled WGS sequence"/>
</dbReference>
<comment type="caution">
    <text evidence="1">The sequence shown here is derived from an EMBL/GenBank/DDBJ whole genome shotgun (WGS) entry which is preliminary data.</text>
</comment>
<reference evidence="1 2" key="1">
    <citation type="journal article" date="2018" name="PLoS Pathog.">
        <title>Evolution of structural diversity of trichothecenes, a family of toxins produced by plant pathogenic and entomopathogenic fungi.</title>
        <authorList>
            <person name="Proctor R.H."/>
            <person name="McCormick S.P."/>
            <person name="Kim H.S."/>
            <person name="Cardoza R.E."/>
            <person name="Stanley A.M."/>
            <person name="Lindo L."/>
            <person name="Kelly A."/>
            <person name="Brown D.W."/>
            <person name="Lee T."/>
            <person name="Vaughan M.M."/>
            <person name="Alexander N.J."/>
            <person name="Busman M."/>
            <person name="Gutierrez S."/>
        </authorList>
    </citation>
    <scope>NUCLEOTIDE SEQUENCE [LARGE SCALE GENOMIC DNA]</scope>
    <source>
        <strain evidence="1 2">IBT 40837</strain>
    </source>
</reference>
<sequence>MTIITEELSFGPHRRALALEHGRNMAARTYFAATSGAVHNLTTSQNGPANTRTRWSISFSAYRAGIMVAYDWHNAEILYSNVEKILGGNPDAVASTLRMLRDSNQMTTTRLQQQAAKIANANSRS</sequence>
<name>A0A395NJM2_TRIAR</name>
<accession>A0A395NJM2</accession>
<dbReference type="AlphaFoldDB" id="A0A395NJM2"/>
<dbReference type="OrthoDB" id="5154134at2759"/>
<protein>
    <submittedName>
        <fullName evidence="1">Uncharacterized protein</fullName>
    </submittedName>
</protein>
<evidence type="ECO:0000313" key="2">
    <source>
        <dbReference type="Proteomes" id="UP000266272"/>
    </source>
</evidence>
<proteinExistence type="predicted"/>
<organism evidence="1 2">
    <name type="scientific">Trichoderma arundinaceum</name>
    <dbReference type="NCBI Taxonomy" id="490622"/>
    <lineage>
        <taxon>Eukaryota</taxon>
        <taxon>Fungi</taxon>
        <taxon>Dikarya</taxon>
        <taxon>Ascomycota</taxon>
        <taxon>Pezizomycotina</taxon>
        <taxon>Sordariomycetes</taxon>
        <taxon>Hypocreomycetidae</taxon>
        <taxon>Hypocreales</taxon>
        <taxon>Hypocreaceae</taxon>
        <taxon>Trichoderma</taxon>
    </lineage>
</organism>
<keyword evidence="2" id="KW-1185">Reference proteome</keyword>
<gene>
    <name evidence="1" type="ORF">TARUN_6227</name>
</gene>
<evidence type="ECO:0000313" key="1">
    <source>
        <dbReference type="EMBL" id="RFU76017.1"/>
    </source>
</evidence>
<dbReference type="EMBL" id="PXOA01000391">
    <property type="protein sequence ID" value="RFU76017.1"/>
    <property type="molecule type" value="Genomic_DNA"/>
</dbReference>